<evidence type="ECO:0000313" key="1">
    <source>
        <dbReference type="EMBL" id="KAJ8665883.1"/>
    </source>
</evidence>
<sequence length="161" mass="17400">MREEGDLATDRETMMIQDGSHRYSGPVDHTGQPYSDISDDGDDAIQSAKSQSCVTETAVAGPSHLQTLADAVPSLRIIDDVMLSTPLDLDKLRRKQVDNPIEPVNGEVGHDSSIPTNSSQGGEETECLILISSNNAVTIVTYSLSKIYNCLHSFILHNCGL</sequence>
<comment type="caution">
    <text evidence="1">The sequence shown here is derived from an EMBL/GenBank/DDBJ whole genome shotgun (WGS) entry which is preliminary data.</text>
</comment>
<protein>
    <submittedName>
        <fullName evidence="1">Uncharacterized protein</fullName>
    </submittedName>
</protein>
<dbReference type="EMBL" id="CM056744">
    <property type="protein sequence ID" value="KAJ8665883.1"/>
    <property type="molecule type" value="Genomic_DNA"/>
</dbReference>
<organism evidence="1 2">
    <name type="scientific">Eretmocerus hayati</name>
    <dbReference type="NCBI Taxonomy" id="131215"/>
    <lineage>
        <taxon>Eukaryota</taxon>
        <taxon>Metazoa</taxon>
        <taxon>Ecdysozoa</taxon>
        <taxon>Arthropoda</taxon>
        <taxon>Hexapoda</taxon>
        <taxon>Insecta</taxon>
        <taxon>Pterygota</taxon>
        <taxon>Neoptera</taxon>
        <taxon>Endopterygota</taxon>
        <taxon>Hymenoptera</taxon>
        <taxon>Apocrita</taxon>
        <taxon>Proctotrupomorpha</taxon>
        <taxon>Chalcidoidea</taxon>
        <taxon>Aphelinidae</taxon>
        <taxon>Aphelininae</taxon>
        <taxon>Eretmocerus</taxon>
    </lineage>
</organism>
<proteinExistence type="predicted"/>
<keyword evidence="2" id="KW-1185">Reference proteome</keyword>
<name>A0ACC2N575_9HYME</name>
<evidence type="ECO:0000313" key="2">
    <source>
        <dbReference type="Proteomes" id="UP001239111"/>
    </source>
</evidence>
<gene>
    <name evidence="1" type="ORF">QAD02_007545</name>
</gene>
<reference evidence="1" key="1">
    <citation type="submission" date="2023-04" db="EMBL/GenBank/DDBJ databases">
        <title>A chromosome-level genome assembly of the parasitoid wasp Eretmocerus hayati.</title>
        <authorList>
            <person name="Zhong Y."/>
            <person name="Liu S."/>
            <person name="Liu Y."/>
        </authorList>
    </citation>
    <scope>NUCLEOTIDE SEQUENCE</scope>
    <source>
        <strain evidence="1">ZJU_SS_LIU_2023</strain>
    </source>
</reference>
<dbReference type="Proteomes" id="UP001239111">
    <property type="component" value="Chromosome 4"/>
</dbReference>
<accession>A0ACC2N575</accession>